<proteinExistence type="predicted"/>
<reference evidence="1 2" key="2">
    <citation type="journal article" date="2022" name="Mol. Ecol. Resour.">
        <title>The genomes of chicory, endive, great burdock and yacon provide insights into Asteraceae paleo-polyploidization history and plant inulin production.</title>
        <authorList>
            <person name="Fan W."/>
            <person name="Wang S."/>
            <person name="Wang H."/>
            <person name="Wang A."/>
            <person name="Jiang F."/>
            <person name="Liu H."/>
            <person name="Zhao H."/>
            <person name="Xu D."/>
            <person name="Zhang Y."/>
        </authorList>
    </citation>
    <scope>NUCLEOTIDE SEQUENCE [LARGE SCALE GENOMIC DNA]</scope>
    <source>
        <strain evidence="2">cv. Yunnan</strain>
        <tissue evidence="1">Leaves</tissue>
    </source>
</reference>
<reference evidence="2" key="1">
    <citation type="journal article" date="2022" name="Mol. Ecol. Resour.">
        <title>The genomes of chicory, endive, great burdock and yacon provide insights into Asteraceae palaeo-polyploidization history and plant inulin production.</title>
        <authorList>
            <person name="Fan W."/>
            <person name="Wang S."/>
            <person name="Wang H."/>
            <person name="Wang A."/>
            <person name="Jiang F."/>
            <person name="Liu H."/>
            <person name="Zhao H."/>
            <person name="Xu D."/>
            <person name="Zhang Y."/>
        </authorList>
    </citation>
    <scope>NUCLEOTIDE SEQUENCE [LARGE SCALE GENOMIC DNA]</scope>
    <source>
        <strain evidence="2">cv. Yunnan</strain>
    </source>
</reference>
<keyword evidence="2" id="KW-1185">Reference proteome</keyword>
<name>A0ACB9ITV4_9ASTR</name>
<evidence type="ECO:0000313" key="2">
    <source>
        <dbReference type="Proteomes" id="UP001056120"/>
    </source>
</evidence>
<comment type="caution">
    <text evidence="1">The sequence shown here is derived from an EMBL/GenBank/DDBJ whole genome shotgun (WGS) entry which is preliminary data.</text>
</comment>
<sequence>MYQDLRKDCWWPGMNFDIMKYVTKCLTCLQVKSEHQKPYRRLQPLKIPEWKWKHLTMDFITKQPKTARGYDTIWVVVDRLTKSAHFLAIRKTYSSEKLIDLFIKEIVSRHGVPVSIVFDQDTRFTSCFWKTFHEDMGTRLLISIAYHPQTDDQSGRTIQTLEDMLRAYIINFGGSWDSHLPLAEFSYNNSYHSSIMRCYMIEDVGLLYPKHNGPTCVPEAIQEALIGVLMTQHPRRTDMLYTSSDMWMSDRYDLHERVVYKSLLDPSLFPGNISVGGNALEGKSPQKEAHGMKLPEDRAVGVIDPFGYAEMSYENKCDPEEEEEEEEERVDSNIPYVPYYETIHIPVPHINENAPGNEREQMLLNRIVQLEREKAEVEARNALLSYFSYSMSKQNGPSYNTRGKRKHAVVENAAEIPHSQKDKVLYASNLFKDQALEWWNNIVAAKGREAAYAMGWNAFKTRVEKKYVPQNESEQIEGKFLSLKMIGTNHQEYSTKLLEYARIVPRLATPESNLIKHYIWGLIGEIRDMVKVANCEHLNDAMDLGASLTSSLIRNQEEGKKKKEVSGQGPSGSKKSTFTPRNNNSFIPECPRSNRRHLGQCKAGHYCSFCKMSSHKTKYCFKKKQITCFECGEAGHIKTYCPKLKNPEGTGPKPAGGIQKNVRAFVLNTHEAAELRSPKVDILTISGDKLSNFVGIISMLKATKYIRKGCLAYIVSITIDTKKKIEDVSVVAKFLDVFPDKLPRIPPEREVEFRINLVPGTAPISKSPYILAPTEIAELKKQLDELLEKGFIRPNSSP</sequence>
<accession>A0ACB9ITV4</accession>
<protein>
    <submittedName>
        <fullName evidence="1">Uncharacterized protein</fullName>
    </submittedName>
</protein>
<organism evidence="1 2">
    <name type="scientific">Smallanthus sonchifolius</name>
    <dbReference type="NCBI Taxonomy" id="185202"/>
    <lineage>
        <taxon>Eukaryota</taxon>
        <taxon>Viridiplantae</taxon>
        <taxon>Streptophyta</taxon>
        <taxon>Embryophyta</taxon>
        <taxon>Tracheophyta</taxon>
        <taxon>Spermatophyta</taxon>
        <taxon>Magnoliopsida</taxon>
        <taxon>eudicotyledons</taxon>
        <taxon>Gunneridae</taxon>
        <taxon>Pentapetalae</taxon>
        <taxon>asterids</taxon>
        <taxon>campanulids</taxon>
        <taxon>Asterales</taxon>
        <taxon>Asteraceae</taxon>
        <taxon>Asteroideae</taxon>
        <taxon>Heliantheae alliance</taxon>
        <taxon>Millerieae</taxon>
        <taxon>Smallanthus</taxon>
    </lineage>
</organism>
<dbReference type="EMBL" id="CM042024">
    <property type="protein sequence ID" value="KAI3811354.1"/>
    <property type="molecule type" value="Genomic_DNA"/>
</dbReference>
<dbReference type="Proteomes" id="UP001056120">
    <property type="component" value="Linkage Group LG07"/>
</dbReference>
<evidence type="ECO:0000313" key="1">
    <source>
        <dbReference type="EMBL" id="KAI3811354.1"/>
    </source>
</evidence>
<gene>
    <name evidence="1" type="ORF">L1987_21075</name>
</gene>